<accession>A0A928Y673</accession>
<evidence type="ECO:0000313" key="3">
    <source>
        <dbReference type="Proteomes" id="UP000710385"/>
    </source>
</evidence>
<comment type="caution">
    <text evidence="2">The sequence shown here is derived from an EMBL/GenBank/DDBJ whole genome shotgun (WGS) entry which is preliminary data.</text>
</comment>
<sequence length="221" mass="25088">MAHPLDRFIRRWKYIPVGMLGQNTLDLRAGSVLILVGNQYSGVDYQLQRLYASHPRRLKPVRTYTNRPVSSAEAAWYKSLDVSVLHTFSFGDLLTFYGVAEERYYVHVREIRAALKPLGSVALIGMTAEGYERWVSRIPRVDILFRVLPLKPDNEGAFAERLVQDYGVSPHEARSITDRTIQDSSIPPSPYDLSSSSESQIRIRGPRDEGILRLVKKLLSA</sequence>
<name>A0A928Y673_UNCKA</name>
<gene>
    <name evidence="2" type="ORF">HS096_00305</name>
</gene>
<dbReference type="AlphaFoldDB" id="A0A928Y673"/>
<feature type="region of interest" description="Disordered" evidence="1">
    <location>
        <begin position="177"/>
        <end position="202"/>
    </location>
</feature>
<proteinExistence type="predicted"/>
<organism evidence="2 3">
    <name type="scientific">candidate division WWE3 bacterium</name>
    <dbReference type="NCBI Taxonomy" id="2053526"/>
    <lineage>
        <taxon>Bacteria</taxon>
        <taxon>Katanobacteria</taxon>
    </lineage>
</organism>
<protein>
    <submittedName>
        <fullName evidence="2">Uncharacterized protein</fullName>
    </submittedName>
</protein>
<dbReference type="EMBL" id="JABTTY010000001">
    <property type="protein sequence ID" value="MBE7524829.1"/>
    <property type="molecule type" value="Genomic_DNA"/>
</dbReference>
<reference evidence="2" key="1">
    <citation type="submission" date="2020-05" db="EMBL/GenBank/DDBJ databases">
        <title>High-Quality Genomes of Partial-Nitritation/Anammox System by Hierarchical Clustering Based Hybrid Assembly.</title>
        <authorList>
            <person name="Liu L."/>
            <person name="Wang Y."/>
            <person name="Che Y."/>
            <person name="Chen Y."/>
            <person name="Xia Y."/>
            <person name="Luo R."/>
            <person name="Cheng S.H."/>
            <person name="Zheng C."/>
            <person name="Zhang T."/>
        </authorList>
    </citation>
    <scope>NUCLEOTIDE SEQUENCE</scope>
    <source>
        <strain evidence="2">H1_PAT1</strain>
    </source>
</reference>
<dbReference type="Proteomes" id="UP000710385">
    <property type="component" value="Unassembled WGS sequence"/>
</dbReference>
<evidence type="ECO:0000256" key="1">
    <source>
        <dbReference type="SAM" id="MobiDB-lite"/>
    </source>
</evidence>
<evidence type="ECO:0000313" key="2">
    <source>
        <dbReference type="EMBL" id="MBE7524829.1"/>
    </source>
</evidence>